<dbReference type="eggNOG" id="COG0840">
    <property type="taxonomic scope" value="Bacteria"/>
</dbReference>
<keyword evidence="5" id="KW-1185">Reference proteome</keyword>
<keyword evidence="1 2" id="KW-0807">Transducer</keyword>
<dbReference type="HOGENOM" id="CLU_555078_0_0_11"/>
<dbReference type="KEGG" id="ace:Acel_2051"/>
<dbReference type="GO" id="GO:0007165">
    <property type="term" value="P:signal transduction"/>
    <property type="evidence" value="ECO:0007669"/>
    <property type="project" value="UniProtKB-KW"/>
</dbReference>
<name>A0LWL3_ACIC1</name>
<dbReference type="Gene3D" id="1.10.287.950">
    <property type="entry name" value="Methyl-accepting chemotaxis protein"/>
    <property type="match status" value="1"/>
</dbReference>
<dbReference type="Pfam" id="PF00015">
    <property type="entry name" value="MCPsignal"/>
    <property type="match status" value="1"/>
</dbReference>
<dbReference type="OrthoDB" id="177947at2"/>
<feature type="domain" description="Methyl-accepting transducer" evidence="3">
    <location>
        <begin position="83"/>
        <end position="319"/>
    </location>
</feature>
<proteinExistence type="predicted"/>
<evidence type="ECO:0000313" key="4">
    <source>
        <dbReference type="EMBL" id="ABK53823.1"/>
    </source>
</evidence>
<dbReference type="PANTHER" id="PTHR32089:SF112">
    <property type="entry name" value="LYSOZYME-LIKE PROTEIN-RELATED"/>
    <property type="match status" value="1"/>
</dbReference>
<dbReference type="PANTHER" id="PTHR32089">
    <property type="entry name" value="METHYL-ACCEPTING CHEMOTAXIS PROTEIN MCPB"/>
    <property type="match status" value="1"/>
</dbReference>
<evidence type="ECO:0000259" key="3">
    <source>
        <dbReference type="PROSITE" id="PS50111"/>
    </source>
</evidence>
<evidence type="ECO:0000313" key="5">
    <source>
        <dbReference type="Proteomes" id="UP000008221"/>
    </source>
</evidence>
<reference evidence="4 5" key="1">
    <citation type="journal article" date="2009" name="Genome Res.">
        <title>Complete genome of the cellulolytic thermophile Acidothermus cellulolyticus 11B provides insights into its ecophysiological and evolutionary adaptations.</title>
        <authorList>
            <person name="Barabote R.D."/>
            <person name="Xie G."/>
            <person name="Leu D.H."/>
            <person name="Normand P."/>
            <person name="Necsulea A."/>
            <person name="Daubin V."/>
            <person name="Medigue C."/>
            <person name="Adney W.S."/>
            <person name="Xu X.C."/>
            <person name="Lapidus A."/>
            <person name="Parales R.E."/>
            <person name="Detter C."/>
            <person name="Pujic P."/>
            <person name="Bruce D."/>
            <person name="Lavire C."/>
            <person name="Challacombe J.F."/>
            <person name="Brettin T.S."/>
            <person name="Berry A.M."/>
        </authorList>
    </citation>
    <scope>NUCLEOTIDE SEQUENCE [LARGE SCALE GENOMIC DNA]</scope>
    <source>
        <strain evidence="5">ATCC 43068 / DSM 8971 / 11B</strain>
    </source>
</reference>
<dbReference type="InterPro" id="IPR004089">
    <property type="entry name" value="MCPsignal_dom"/>
</dbReference>
<sequence>MAEAAQTRVRDWLAAVVSPRSRRDARALQGYLRRIASGDLVSSPPVMRTRWAHEILTGIDELRGQWSAHLNTDRRIVRGLATEWRRMNDVAWEMMSASENTVRDVADAAASATELSERITVIAHGVEETAATIRSIADHASQTSTVSSHGAKKAEIARECFETLRAATQRVEDIVKLIVRIASQTQLLALNASIEAARAGELGRGFAVVAGEVKQLAEATGRATDDVIATMRDIETGSAAAADAVRDVTVTIDQVDAGQAAIAAAVVQQTATTSSIGDSASAAAERATVLAEHVKALTHAVRLSAYAGAQARTVAAEVAHAEQALNDALARWTFAEMPDDDVGEPAAGLDPDSGVTKENGVITIQNYAIGEGLHRFSYRGRWGHATANIEAEGTNSHSSMPGDTATLRFSGRQIRFYGVLAPNHGLASVRVDDQPETIIDQYAEQRVHGALQWESPLLPPGEHTFTLTVLGEANPKSRYVWVNIDRVEVVE</sequence>
<dbReference type="InParanoid" id="A0LWL3"/>
<dbReference type="GO" id="GO:0016020">
    <property type="term" value="C:membrane"/>
    <property type="evidence" value="ECO:0007669"/>
    <property type="project" value="InterPro"/>
</dbReference>
<dbReference type="Gene3D" id="2.60.120.260">
    <property type="entry name" value="Galactose-binding domain-like"/>
    <property type="match status" value="1"/>
</dbReference>
<dbReference type="AlphaFoldDB" id="A0LWL3"/>
<accession>A0LWL3</accession>
<dbReference type="RefSeq" id="WP_011720886.1">
    <property type="nucleotide sequence ID" value="NC_008578.1"/>
</dbReference>
<dbReference type="STRING" id="351607.Acel_2051"/>
<protein>
    <submittedName>
        <fullName evidence="4">Methyl-accepting chemotaxis sensory transducer</fullName>
    </submittedName>
</protein>
<evidence type="ECO:0000256" key="1">
    <source>
        <dbReference type="ARBA" id="ARBA00023224"/>
    </source>
</evidence>
<gene>
    <name evidence="4" type="ordered locus">Acel_2051</name>
</gene>
<organism evidence="4 5">
    <name type="scientific">Acidothermus cellulolyticus (strain ATCC 43068 / DSM 8971 / 11B)</name>
    <dbReference type="NCBI Taxonomy" id="351607"/>
    <lineage>
        <taxon>Bacteria</taxon>
        <taxon>Bacillati</taxon>
        <taxon>Actinomycetota</taxon>
        <taxon>Actinomycetes</taxon>
        <taxon>Acidothermales</taxon>
        <taxon>Acidothermaceae</taxon>
        <taxon>Acidothermus</taxon>
    </lineage>
</organism>
<dbReference type="Proteomes" id="UP000008221">
    <property type="component" value="Chromosome"/>
</dbReference>
<dbReference type="SUPFAM" id="SSF58104">
    <property type="entry name" value="Methyl-accepting chemotaxis protein (MCP) signaling domain"/>
    <property type="match status" value="1"/>
</dbReference>
<evidence type="ECO:0000256" key="2">
    <source>
        <dbReference type="PROSITE-ProRule" id="PRU00284"/>
    </source>
</evidence>
<dbReference type="SMART" id="SM00283">
    <property type="entry name" value="MA"/>
    <property type="match status" value="1"/>
</dbReference>
<dbReference type="EMBL" id="CP000481">
    <property type="protein sequence ID" value="ABK53823.1"/>
    <property type="molecule type" value="Genomic_DNA"/>
</dbReference>
<dbReference type="PROSITE" id="PS50111">
    <property type="entry name" value="CHEMOTAXIS_TRANSDUC_2"/>
    <property type="match status" value="1"/>
</dbReference>